<evidence type="ECO:0000313" key="6">
    <source>
        <dbReference type="EMBL" id="CDO71922.1"/>
    </source>
</evidence>
<sequence>MGIDYQLAEHRAAAASPQCLAYPLLPPRREPPPHRHFIHTTDANFVDNAGRTVILRGINLSGADKAPVGAQSQQLEGFWEAGESGDESFVGRPLNIEDGSADVHLARLRGWGYNALRYVVTWEALEHAGPRKYDYDFMDYTVRVLRKCKEFGFRIYMDPHQDIWSRFSGGSGAPYWTLPACGINPRNFSATQAAILHSEYPTPDDPNPVELPAMIWSTNYGRLASQTLFTLFFAGREFAPKCVIDGQNIQDYLQEHYIAAFGALADRICDAGDLIDECVIGWDSLNEPYEGFCGYADLNVVPEKQGSTLKKGSCPTPVQSFRLGMGEAQTVDNWKFTSMGPKRDGTVTIDPRGAKMWADPESEPGGVHPKWGWRRDPGWKLGTCIWAQHQVWDVEAGVVLAPDYFRYRPSDGGEVRFIDDFWRSHWYAFVKRIRQSHPEAILFVAPPVFAPPPEIGEDVLKGRCCLSTHYYDGLTLVTRHWNWFNADALGLIRGKYSSPMQAVKIGESAIRKSLQEQLGYLKADATILGDYPTIIGEIGIPYDMDGKAAYGYTDGGKHKGDFSQQQKALDASLNAADGPNALSYTIWNYCPDNSHMWGDGWNMEDLSVWSPDDLKAAVRYRMHASDASSSGLLKKGTSAASSANASNLSLATIAPHEGLADDATVVQTRSRSSALSGWENAYEFLTDGARAAKAFCRPFPRAVVGVPADIQFDIAKAEYKLTVRVRPEDAPRAEKMELAPPPERSDPDEAELPTELYVPLIHYASDRYLSDPQREQSVAGGDSGFATPGVGDGSLRKKSTDSSFSGVTRALEDPLDLFSKDPDMLALDVKVSAGRWTVEGQTLKWWYPVPSSGPAREYTIVVRRAGGAIKASDATASASTALLERIASCVGGCCTVMLAKVAVV</sequence>
<evidence type="ECO:0000256" key="3">
    <source>
        <dbReference type="ARBA" id="ARBA00023295"/>
    </source>
</evidence>
<comment type="similarity">
    <text evidence="1">Belongs to the glycosyl hydrolase 5 (cellulase A) family.</text>
</comment>
<protein>
    <submittedName>
        <fullName evidence="6">Glycoside Hydrolase Family 5 protein</fullName>
    </submittedName>
</protein>
<dbReference type="Gene3D" id="2.60.40.1180">
    <property type="entry name" value="Golgi alpha-mannosidase II"/>
    <property type="match status" value="1"/>
</dbReference>
<organism evidence="6 7">
    <name type="scientific">Pycnoporus cinnabarinus</name>
    <name type="common">Cinnabar-red polypore</name>
    <name type="synonym">Trametes cinnabarina</name>
    <dbReference type="NCBI Taxonomy" id="5643"/>
    <lineage>
        <taxon>Eukaryota</taxon>
        <taxon>Fungi</taxon>
        <taxon>Dikarya</taxon>
        <taxon>Basidiomycota</taxon>
        <taxon>Agaricomycotina</taxon>
        <taxon>Agaricomycetes</taxon>
        <taxon>Polyporales</taxon>
        <taxon>Polyporaceae</taxon>
        <taxon>Trametes</taxon>
    </lineage>
</organism>
<evidence type="ECO:0000313" key="7">
    <source>
        <dbReference type="Proteomes" id="UP000029665"/>
    </source>
</evidence>
<name>A0A060SBP7_PYCCI</name>
<dbReference type="SUPFAM" id="SSF51445">
    <property type="entry name" value="(Trans)glycosidases"/>
    <property type="match status" value="1"/>
</dbReference>
<keyword evidence="2 6" id="KW-0378">Hydrolase</keyword>
<accession>A0A060SBP7</accession>
<dbReference type="InterPro" id="IPR017853">
    <property type="entry name" value="GH"/>
</dbReference>
<evidence type="ECO:0000256" key="2">
    <source>
        <dbReference type="ARBA" id="ARBA00022801"/>
    </source>
</evidence>
<feature type="compositionally biased region" description="Basic and acidic residues" evidence="4">
    <location>
        <begin position="730"/>
        <end position="747"/>
    </location>
</feature>
<keyword evidence="7" id="KW-1185">Reference proteome</keyword>
<dbReference type="HOGENOM" id="CLU_009024_0_0_1"/>
<comment type="caution">
    <text evidence="6">The sequence shown here is derived from an EMBL/GenBank/DDBJ whole genome shotgun (WGS) entry which is preliminary data.</text>
</comment>
<feature type="domain" description="Glycoside hydrolase family 5 C-terminal" evidence="5">
    <location>
        <begin position="697"/>
        <end position="766"/>
    </location>
</feature>
<dbReference type="InterPro" id="IPR041036">
    <property type="entry name" value="GH5_C"/>
</dbReference>
<dbReference type="OMA" id="AACRYFA"/>
<dbReference type="InterPro" id="IPR052066">
    <property type="entry name" value="Glycosphingolipid_Hydrolases"/>
</dbReference>
<dbReference type="Proteomes" id="UP000029665">
    <property type="component" value="Unassembled WGS sequence"/>
</dbReference>
<dbReference type="AlphaFoldDB" id="A0A060SBP7"/>
<evidence type="ECO:0000256" key="1">
    <source>
        <dbReference type="ARBA" id="ARBA00005641"/>
    </source>
</evidence>
<feature type="region of interest" description="Disordered" evidence="4">
    <location>
        <begin position="771"/>
        <end position="801"/>
    </location>
</feature>
<dbReference type="Gene3D" id="3.20.20.80">
    <property type="entry name" value="Glycosidases"/>
    <property type="match status" value="2"/>
</dbReference>
<dbReference type="PANTHER" id="PTHR31308:SF6">
    <property type="entry name" value="GLYCOSIDE HYDROLASE FAMILY 5 C-TERMINAL DOMAIN-CONTAINING PROTEIN"/>
    <property type="match status" value="1"/>
</dbReference>
<feature type="region of interest" description="Disordered" evidence="4">
    <location>
        <begin position="730"/>
        <end position="750"/>
    </location>
</feature>
<evidence type="ECO:0000259" key="5">
    <source>
        <dbReference type="Pfam" id="PF18564"/>
    </source>
</evidence>
<dbReference type="InterPro" id="IPR013780">
    <property type="entry name" value="Glyco_hydro_b"/>
</dbReference>
<proteinExistence type="inferred from homology"/>
<reference evidence="6" key="1">
    <citation type="submission" date="2014-01" db="EMBL/GenBank/DDBJ databases">
        <title>The genome of the white-rot fungus Pycnoporus cinnabarinus: a basidiomycete model with a versatile arsenal for lignocellulosic biomass breakdown.</title>
        <authorList>
            <person name="Levasseur A."/>
            <person name="Lomascolo A."/>
            <person name="Ruiz-Duenas F.J."/>
            <person name="Uzan E."/>
            <person name="Piumi F."/>
            <person name="Kues U."/>
            <person name="Ram A.F.J."/>
            <person name="Murat C."/>
            <person name="Haon M."/>
            <person name="Benoit I."/>
            <person name="Arfi Y."/>
            <person name="Chevret D."/>
            <person name="Drula E."/>
            <person name="Kwon M.J."/>
            <person name="Gouret P."/>
            <person name="Lesage-Meessen L."/>
            <person name="Lombard V."/>
            <person name="Mariette J."/>
            <person name="Noirot C."/>
            <person name="Park J."/>
            <person name="Patyshakuliyeva A."/>
            <person name="Wieneger R.A.B."/>
            <person name="Wosten H.A.B."/>
            <person name="Martin F."/>
            <person name="Coutinho P.M."/>
            <person name="de Vries R."/>
            <person name="Martinez A.T."/>
            <person name="Klopp C."/>
            <person name="Pontarotti P."/>
            <person name="Henrissat B."/>
            <person name="Record E."/>
        </authorList>
    </citation>
    <scope>NUCLEOTIDE SEQUENCE [LARGE SCALE GENOMIC DNA]</scope>
    <source>
        <strain evidence="6">BRFM137</strain>
    </source>
</reference>
<dbReference type="OrthoDB" id="9971853at2759"/>
<dbReference type="PANTHER" id="PTHR31308">
    <property type="match status" value="1"/>
</dbReference>
<keyword evidence="3" id="KW-0326">Glycosidase</keyword>
<dbReference type="EMBL" id="CCBP010000108">
    <property type="protein sequence ID" value="CDO71922.1"/>
    <property type="molecule type" value="Genomic_DNA"/>
</dbReference>
<dbReference type="STRING" id="5643.A0A060SBP7"/>
<dbReference type="GO" id="GO:0050295">
    <property type="term" value="F:steryl-beta-glucosidase activity"/>
    <property type="evidence" value="ECO:0007669"/>
    <property type="project" value="TreeGrafter"/>
</dbReference>
<dbReference type="Pfam" id="PF18564">
    <property type="entry name" value="Glyco_hydro_5_C"/>
    <property type="match status" value="1"/>
</dbReference>
<gene>
    <name evidence="6" type="ORF">BN946_scf184940.g69</name>
</gene>
<dbReference type="GO" id="GO:1904462">
    <property type="term" value="P:ergosteryl 3-beta-D-glucoside catabolic process"/>
    <property type="evidence" value="ECO:0007669"/>
    <property type="project" value="TreeGrafter"/>
</dbReference>
<evidence type="ECO:0000256" key="4">
    <source>
        <dbReference type="SAM" id="MobiDB-lite"/>
    </source>
</evidence>